<dbReference type="Gene3D" id="3.30.70.360">
    <property type="match status" value="1"/>
</dbReference>
<dbReference type="EMBL" id="UXAV01000061">
    <property type="protein sequence ID" value="VDC33729.1"/>
    <property type="molecule type" value="Genomic_DNA"/>
</dbReference>
<comment type="cofactor">
    <cofactor evidence="1">
        <name>Mn(2+)</name>
        <dbReference type="ChEBI" id="CHEBI:29035"/>
    </cofactor>
    <text evidence="1">The Mn(2+) ion enhances activity.</text>
</comment>
<name>A0A3P5XG29_9BACL</name>
<keyword evidence="1" id="KW-0479">Metal-binding</keyword>
<dbReference type="PANTHER" id="PTHR11014">
    <property type="entry name" value="PEPTIDASE M20 FAMILY MEMBER"/>
    <property type="match status" value="1"/>
</dbReference>
<dbReference type="AlphaFoldDB" id="A0A3P5XG29"/>
<feature type="binding site" evidence="1">
    <location>
        <position position="114"/>
    </location>
    <ligand>
        <name>Mn(2+)</name>
        <dbReference type="ChEBI" id="CHEBI:29035"/>
        <label>2</label>
    </ligand>
</feature>
<dbReference type="SUPFAM" id="SSF53187">
    <property type="entry name" value="Zn-dependent exopeptidases"/>
    <property type="match status" value="1"/>
</dbReference>
<dbReference type="RefSeq" id="WP_124071839.1">
    <property type="nucleotide sequence ID" value="NZ_CBCRXF010000033.1"/>
</dbReference>
<reference evidence="3 4" key="1">
    <citation type="submission" date="2018-11" db="EMBL/GenBank/DDBJ databases">
        <authorList>
            <person name="Criscuolo A."/>
        </authorList>
    </citation>
    <scope>NUCLEOTIDE SEQUENCE [LARGE SCALE GENOMIC DNA]</scope>
    <source>
        <strain evidence="3">ATB-66</strain>
    </source>
</reference>
<dbReference type="Pfam" id="PF07687">
    <property type="entry name" value="M20_dimer"/>
    <property type="match status" value="1"/>
</dbReference>
<proteinExistence type="predicted"/>
<dbReference type="PANTHER" id="PTHR11014:SF63">
    <property type="entry name" value="METALLOPEPTIDASE, PUTATIVE (AFU_ORTHOLOGUE AFUA_6G09600)-RELATED"/>
    <property type="match status" value="1"/>
</dbReference>
<feature type="domain" description="Peptidase M20 dimerisation" evidence="2">
    <location>
        <begin position="194"/>
        <end position="292"/>
    </location>
</feature>
<dbReference type="Gene3D" id="3.40.630.10">
    <property type="entry name" value="Zn peptidases"/>
    <property type="match status" value="1"/>
</dbReference>
<dbReference type="GO" id="GO:0046872">
    <property type="term" value="F:metal ion binding"/>
    <property type="evidence" value="ECO:0007669"/>
    <property type="project" value="UniProtKB-KW"/>
</dbReference>
<accession>A0A3P5XG29</accession>
<dbReference type="InterPro" id="IPR017439">
    <property type="entry name" value="Amidohydrolase"/>
</dbReference>
<protein>
    <submittedName>
        <fullName evidence="3">N-acyl-L-amino acid amidohydrolase</fullName>
        <ecNumber evidence="3">3.5.1.14</ecNumber>
    </submittedName>
</protein>
<dbReference type="NCBIfam" id="TIGR01891">
    <property type="entry name" value="amidohydrolases"/>
    <property type="match status" value="1"/>
</dbReference>
<evidence type="ECO:0000259" key="2">
    <source>
        <dbReference type="Pfam" id="PF07687"/>
    </source>
</evidence>
<dbReference type="InterPro" id="IPR036264">
    <property type="entry name" value="Bact_exopeptidase_dim_dom"/>
</dbReference>
<dbReference type="EC" id="3.5.1.14" evidence="3"/>
<feature type="binding site" evidence="1">
    <location>
        <position position="150"/>
    </location>
    <ligand>
        <name>Mn(2+)</name>
        <dbReference type="ChEBI" id="CHEBI:29035"/>
        <label>2</label>
    </ligand>
</feature>
<evidence type="ECO:0000313" key="4">
    <source>
        <dbReference type="Proteomes" id="UP000270468"/>
    </source>
</evidence>
<dbReference type="InterPro" id="IPR002933">
    <property type="entry name" value="Peptidase_M20"/>
</dbReference>
<dbReference type="GO" id="GO:0004046">
    <property type="term" value="F:aminoacylase activity"/>
    <property type="evidence" value="ECO:0007669"/>
    <property type="project" value="UniProtKB-EC"/>
</dbReference>
<evidence type="ECO:0000256" key="1">
    <source>
        <dbReference type="PIRSR" id="PIRSR005962-1"/>
    </source>
</evidence>
<keyword evidence="4" id="KW-1185">Reference proteome</keyword>
<sequence length="404" mass="44157">MTLTTDVNEFVKNKAKELEPETIRVRTYLYERPELSGKEYETAKFLKEEIKKLGLKIEEVPGSTGFTALLDTGKEGKTLGIRTDIDALPIEENPQNLTGPRKYFSKNPGVMHACGHDGHMSIILSTMKILYEMKDSLSGRTYFIFEEGEEIGSGIEAMVRHLENKGIDAIYGNHLTSFMDSGTVGVDAGPRMAGAILVDFSVHGKGGHGSRPDLSINPVFATANILTGLTNAWANQIDVTKTVTLGLTQIHGGTANNVIPDKVNIGGSLRFYDVEEGEKALDIIKKIADFTARAHNCAVEFSENFKIAALPVMNDEKLAALAQAGIEEVMPGSVVHDVRWFASESFNQYAKIAPTLFAFVGVGNEEYGSGAEHHNDKFDVDENALVNGVLATTKFAVDFLMKYE</sequence>
<keyword evidence="3" id="KW-0378">Hydrolase</keyword>
<feature type="binding site" evidence="1">
    <location>
        <position position="174"/>
    </location>
    <ligand>
        <name>Mn(2+)</name>
        <dbReference type="ChEBI" id="CHEBI:29035"/>
        <label>2</label>
    </ligand>
</feature>
<feature type="binding site" evidence="1">
    <location>
        <position position="374"/>
    </location>
    <ligand>
        <name>Mn(2+)</name>
        <dbReference type="ChEBI" id="CHEBI:29035"/>
        <label>2</label>
    </ligand>
</feature>
<dbReference type="SUPFAM" id="SSF55031">
    <property type="entry name" value="Bacterial exopeptidase dimerisation domain"/>
    <property type="match status" value="1"/>
</dbReference>
<evidence type="ECO:0000313" key="3">
    <source>
        <dbReference type="EMBL" id="VDC33729.1"/>
    </source>
</evidence>
<feature type="binding site" evidence="1">
    <location>
        <position position="116"/>
    </location>
    <ligand>
        <name>Mn(2+)</name>
        <dbReference type="ChEBI" id="CHEBI:29035"/>
        <label>2</label>
    </ligand>
</feature>
<organism evidence="3 4">
    <name type="scientific">Filibacter tadaridae</name>
    <dbReference type="NCBI Taxonomy" id="2483811"/>
    <lineage>
        <taxon>Bacteria</taxon>
        <taxon>Bacillati</taxon>
        <taxon>Bacillota</taxon>
        <taxon>Bacilli</taxon>
        <taxon>Bacillales</taxon>
        <taxon>Caryophanaceae</taxon>
        <taxon>Filibacter</taxon>
    </lineage>
</organism>
<dbReference type="PIRSF" id="PIRSF005962">
    <property type="entry name" value="Pept_M20D_amidohydro"/>
    <property type="match status" value="1"/>
</dbReference>
<dbReference type="InterPro" id="IPR011650">
    <property type="entry name" value="Peptidase_M20_dimer"/>
</dbReference>
<keyword evidence="1" id="KW-0464">Manganese</keyword>
<dbReference type="Proteomes" id="UP000270468">
    <property type="component" value="Unassembled WGS sequence"/>
</dbReference>
<gene>
    <name evidence="3" type="primary">amaA_2</name>
    <name evidence="3" type="ORF">FILTAD_03031</name>
</gene>
<dbReference type="Pfam" id="PF01546">
    <property type="entry name" value="Peptidase_M20"/>
    <property type="match status" value="1"/>
</dbReference>
<dbReference type="OrthoDB" id="2985724at2"/>